<keyword evidence="3" id="KW-1185">Reference proteome</keyword>
<dbReference type="AlphaFoldDB" id="A0A9Q1LP92"/>
<evidence type="ECO:0000313" key="3">
    <source>
        <dbReference type="Proteomes" id="UP001152561"/>
    </source>
</evidence>
<organism evidence="2 3">
    <name type="scientific">Anisodus acutangulus</name>
    <dbReference type="NCBI Taxonomy" id="402998"/>
    <lineage>
        <taxon>Eukaryota</taxon>
        <taxon>Viridiplantae</taxon>
        <taxon>Streptophyta</taxon>
        <taxon>Embryophyta</taxon>
        <taxon>Tracheophyta</taxon>
        <taxon>Spermatophyta</taxon>
        <taxon>Magnoliopsida</taxon>
        <taxon>eudicotyledons</taxon>
        <taxon>Gunneridae</taxon>
        <taxon>Pentapetalae</taxon>
        <taxon>asterids</taxon>
        <taxon>lamiids</taxon>
        <taxon>Solanales</taxon>
        <taxon>Solanaceae</taxon>
        <taxon>Solanoideae</taxon>
        <taxon>Hyoscyameae</taxon>
        <taxon>Anisodus</taxon>
    </lineage>
</organism>
<accession>A0A9Q1LP92</accession>
<dbReference type="EMBL" id="JAJAGQ010000016">
    <property type="protein sequence ID" value="KAJ8539593.1"/>
    <property type="molecule type" value="Genomic_DNA"/>
</dbReference>
<feature type="domain" description="DUF7796" evidence="1">
    <location>
        <begin position="15"/>
        <end position="351"/>
    </location>
</feature>
<evidence type="ECO:0000313" key="2">
    <source>
        <dbReference type="EMBL" id="KAJ8539593.1"/>
    </source>
</evidence>
<dbReference type="Gene3D" id="3.80.10.10">
    <property type="entry name" value="Ribonuclease Inhibitor"/>
    <property type="match status" value="1"/>
</dbReference>
<evidence type="ECO:0000259" key="1">
    <source>
        <dbReference type="Pfam" id="PF25072"/>
    </source>
</evidence>
<dbReference type="OrthoDB" id="2016723at2759"/>
<dbReference type="Pfam" id="PF25072">
    <property type="entry name" value="DUF7796"/>
    <property type="match status" value="1"/>
</dbReference>
<reference evidence="3" key="1">
    <citation type="journal article" date="2023" name="Proc. Natl. Acad. Sci. U.S.A.">
        <title>Genomic and structural basis for evolution of tropane alkaloid biosynthesis.</title>
        <authorList>
            <person name="Wanga Y.-J."/>
            <person name="Taina T."/>
            <person name="Yua J.-Y."/>
            <person name="Lia J."/>
            <person name="Xua B."/>
            <person name="Chenc J."/>
            <person name="D'Auriad J.C."/>
            <person name="Huanga J.-P."/>
            <person name="Huanga S.-X."/>
        </authorList>
    </citation>
    <scope>NUCLEOTIDE SEQUENCE [LARGE SCALE GENOMIC DNA]</scope>
    <source>
        <strain evidence="3">cv. KIB-2019</strain>
    </source>
</reference>
<dbReference type="PANTHER" id="PTHR35112:SF1">
    <property type="entry name" value="RING_FYVE_PHD ZINC FINGER SUPERFAMILY PROTEIN"/>
    <property type="match status" value="1"/>
</dbReference>
<dbReference type="InterPro" id="IPR032675">
    <property type="entry name" value="LRR_dom_sf"/>
</dbReference>
<proteinExistence type="predicted"/>
<dbReference type="InterPro" id="IPR056698">
    <property type="entry name" value="DUF7796"/>
</dbReference>
<name>A0A9Q1LP92_9SOLA</name>
<protein>
    <recommendedName>
        <fullName evidence="1">DUF7796 domain-containing protein</fullName>
    </recommendedName>
</protein>
<dbReference type="Proteomes" id="UP001152561">
    <property type="component" value="Unassembled WGS sequence"/>
</dbReference>
<comment type="caution">
    <text evidence="2">The sequence shown here is derived from an EMBL/GenBank/DDBJ whole genome shotgun (WGS) entry which is preliminary data.</text>
</comment>
<dbReference type="PANTHER" id="PTHR35112">
    <property type="entry name" value="OS08G0360500 PROTEIN"/>
    <property type="match status" value="1"/>
</dbReference>
<sequence length="501" mass="56523">MDNDSERKQWKDELDRSRIAVCLVGGARRFELTGPSIMEKTLEVYPNSDLFLHSPLDSKAYKLSLLNAAPRIAAVRIFRPQPIPETESHVRVLTAANSPNGIQGLLQYFNLVEGCLTMIRAYQKQNNFTYDWIVRTRVDGYWSAPLAPENFIPGHYLVPLGSSYGGLNDRLGLGDYNTSVVALSRLSMIPQLDSAGRYRLLNSESAFKAQLTVQQIPYLTTRLPFCVVTDRQYEFPPEPIYGVPVAALSSQGSLSGAKCRACTPVCTGSCVEPVMNGLDKDRGWMDWDRSTLELCDAHHEWESGWEKIFDDVAGEKHAKARRRIEGLKLDECVREFDEMMNKTAQWEAPPGSLEFIAHPKFNTWRPSNSLPLLVKLRLVRALYLLNVKLARSWVASIDSLEALDVERVEFCALKYLTLECVTVEEWSASEETFPMLEKLVIKDCEYLEEIPHIFADIPTLQLIEVVDCKKSAVGVSAMNIKKEIEDTTGCDILQVRISTDC</sequence>
<gene>
    <name evidence="2" type="ORF">K7X08_013845</name>
</gene>